<dbReference type="Gene3D" id="3.40.50.720">
    <property type="entry name" value="NAD(P)-binding Rossmann-like Domain"/>
    <property type="match status" value="2"/>
</dbReference>
<keyword evidence="1" id="KW-0560">Oxidoreductase</keyword>
<sequence>MKTATQYLYVLSKNKQEYLELLKKADLPQLEITEDPSLANILLASPPMASEVINDFPNLEWVQSIYAGVDALTQPAPRSDYQLTNVKGIFGQPISEYVLSYSIAHFRHFATYKQQQTDQVWQPYPYACLNEKTLVVLGTGSIGAHLSNVAKAFGLTTVGVNSSGKAPDNSQFDSVFPISELNHALSLADIVVSILPKTAQTKGVLNKQSLSHCKQALLFNVGRGDAIETEGLLSALEDGYLEHAYLDVFINEPISQQCPYWQNPNVTVTPHIAAHSFPNQVIGLFKDNYQRWLDEEPLKAIVDFDKGY</sequence>
<comment type="caution">
    <text evidence="4">The sequence shown here is derived from an EMBL/GenBank/DDBJ whole genome shotgun (WGS) entry which is preliminary data.</text>
</comment>
<dbReference type="AlphaFoldDB" id="A0A4Y3HZQ1"/>
<dbReference type="FunFam" id="3.40.50.720:FF:000363">
    <property type="entry name" value="D-isomer specific 2-hydroxyacid dehydrogenase"/>
    <property type="match status" value="1"/>
</dbReference>
<organism evidence="4 5">
    <name type="scientific">Vibrio inusitatus NBRC 102082</name>
    <dbReference type="NCBI Taxonomy" id="1219070"/>
    <lineage>
        <taxon>Bacteria</taxon>
        <taxon>Pseudomonadati</taxon>
        <taxon>Pseudomonadota</taxon>
        <taxon>Gammaproteobacteria</taxon>
        <taxon>Vibrionales</taxon>
        <taxon>Vibrionaceae</taxon>
        <taxon>Vibrio</taxon>
    </lineage>
</organism>
<dbReference type="CDD" id="cd05300">
    <property type="entry name" value="2-Hacid_dh_1"/>
    <property type="match status" value="1"/>
</dbReference>
<feature type="domain" description="D-isomer specific 2-hydroxyacid dehydrogenase NAD-binding" evidence="3">
    <location>
        <begin position="100"/>
        <end position="273"/>
    </location>
</feature>
<dbReference type="InterPro" id="IPR006140">
    <property type="entry name" value="D-isomer_DH_NAD-bd"/>
</dbReference>
<dbReference type="PANTHER" id="PTHR43333:SF1">
    <property type="entry name" value="D-ISOMER SPECIFIC 2-HYDROXYACID DEHYDROGENASE NAD-BINDING DOMAIN-CONTAINING PROTEIN"/>
    <property type="match status" value="1"/>
</dbReference>
<dbReference type="Proteomes" id="UP000318717">
    <property type="component" value="Unassembled WGS sequence"/>
</dbReference>
<dbReference type="InterPro" id="IPR036291">
    <property type="entry name" value="NAD(P)-bd_dom_sf"/>
</dbReference>
<dbReference type="GO" id="GO:0016491">
    <property type="term" value="F:oxidoreductase activity"/>
    <property type="evidence" value="ECO:0007669"/>
    <property type="project" value="UniProtKB-KW"/>
</dbReference>
<evidence type="ECO:0000313" key="4">
    <source>
        <dbReference type="EMBL" id="GEA52082.1"/>
    </source>
</evidence>
<keyword evidence="2" id="KW-0520">NAD</keyword>
<keyword evidence="5" id="KW-1185">Reference proteome</keyword>
<dbReference type="SUPFAM" id="SSF52283">
    <property type="entry name" value="Formate/glycerate dehydrogenase catalytic domain-like"/>
    <property type="match status" value="1"/>
</dbReference>
<dbReference type="SUPFAM" id="SSF51735">
    <property type="entry name" value="NAD(P)-binding Rossmann-fold domains"/>
    <property type="match status" value="1"/>
</dbReference>
<dbReference type="Pfam" id="PF02826">
    <property type="entry name" value="2-Hacid_dh_C"/>
    <property type="match status" value="1"/>
</dbReference>
<reference evidence="4 5" key="1">
    <citation type="submission" date="2019-06" db="EMBL/GenBank/DDBJ databases">
        <title>Whole genome shotgun sequence of Vibrio inusitatus NBRC 102082.</title>
        <authorList>
            <person name="Hosoyama A."/>
            <person name="Uohara A."/>
            <person name="Ohji S."/>
            <person name="Ichikawa N."/>
        </authorList>
    </citation>
    <scope>NUCLEOTIDE SEQUENCE [LARGE SCALE GENOMIC DNA]</scope>
    <source>
        <strain evidence="4 5">NBRC 102082</strain>
    </source>
</reference>
<evidence type="ECO:0000256" key="1">
    <source>
        <dbReference type="ARBA" id="ARBA00023002"/>
    </source>
</evidence>
<accession>A0A4Y3HZQ1</accession>
<proteinExistence type="predicted"/>
<dbReference type="EMBL" id="BJLF01000015">
    <property type="protein sequence ID" value="GEA52082.1"/>
    <property type="molecule type" value="Genomic_DNA"/>
</dbReference>
<gene>
    <name evidence="4" type="primary">ghrA</name>
    <name evidence="4" type="ORF">VIN01S_28860</name>
</gene>
<dbReference type="PANTHER" id="PTHR43333">
    <property type="entry name" value="2-HACID_DH_C DOMAIN-CONTAINING PROTEIN"/>
    <property type="match status" value="1"/>
</dbReference>
<evidence type="ECO:0000256" key="2">
    <source>
        <dbReference type="ARBA" id="ARBA00023027"/>
    </source>
</evidence>
<evidence type="ECO:0000259" key="3">
    <source>
        <dbReference type="Pfam" id="PF02826"/>
    </source>
</evidence>
<protein>
    <submittedName>
        <fullName evidence="4">2-ketoacid reductase</fullName>
    </submittedName>
</protein>
<dbReference type="RefSeq" id="WP_141346540.1">
    <property type="nucleotide sequence ID" value="NZ_BJLF01000015.1"/>
</dbReference>
<name>A0A4Y3HZQ1_9VIBR</name>
<dbReference type="GO" id="GO:0051287">
    <property type="term" value="F:NAD binding"/>
    <property type="evidence" value="ECO:0007669"/>
    <property type="project" value="InterPro"/>
</dbReference>
<dbReference type="OrthoDB" id="9787219at2"/>
<evidence type="ECO:0000313" key="5">
    <source>
        <dbReference type="Proteomes" id="UP000318717"/>
    </source>
</evidence>